<dbReference type="InterPro" id="IPR036525">
    <property type="entry name" value="Tubulin/FtsZ_GTPase_sf"/>
</dbReference>
<dbReference type="InterPro" id="IPR017975">
    <property type="entry name" value="Tubulin_CS"/>
</dbReference>
<evidence type="ECO:0000256" key="9">
    <source>
        <dbReference type="ARBA" id="ARBA00023134"/>
    </source>
</evidence>
<dbReference type="FunFam" id="1.10.287.600:FF:000002">
    <property type="entry name" value="Tubulin beta chain"/>
    <property type="match status" value="1"/>
</dbReference>
<dbReference type="GO" id="GO:0005525">
    <property type="term" value="F:GTP binding"/>
    <property type="evidence" value="ECO:0007669"/>
    <property type="project" value="UniProtKB-UniRule"/>
</dbReference>
<reference evidence="15" key="1">
    <citation type="submission" date="2016-11" db="UniProtKB">
        <authorList>
            <consortium name="WormBaseParasite"/>
        </authorList>
    </citation>
    <scope>IDENTIFICATION</scope>
</reference>
<dbReference type="SMART" id="SM00864">
    <property type="entry name" value="Tubulin"/>
    <property type="match status" value="1"/>
</dbReference>
<dbReference type="InterPro" id="IPR002453">
    <property type="entry name" value="Beta_tubulin"/>
</dbReference>
<evidence type="ECO:0000256" key="6">
    <source>
        <dbReference type="ARBA" id="ARBA00022723"/>
    </source>
</evidence>
<evidence type="ECO:0000256" key="5">
    <source>
        <dbReference type="ARBA" id="ARBA00022701"/>
    </source>
</evidence>
<feature type="compositionally biased region" description="Acidic residues" evidence="12">
    <location>
        <begin position="376"/>
        <end position="388"/>
    </location>
</feature>
<dbReference type="AlphaFoldDB" id="A0A1I8HZX7"/>
<dbReference type="PRINTS" id="PR01163">
    <property type="entry name" value="BETATUBULIN"/>
</dbReference>
<evidence type="ECO:0000256" key="12">
    <source>
        <dbReference type="SAM" id="MobiDB-lite"/>
    </source>
</evidence>
<keyword evidence="8" id="KW-0460">Magnesium</keyword>
<dbReference type="PROSITE" id="PS00227">
    <property type="entry name" value="TUBULIN"/>
    <property type="match status" value="1"/>
</dbReference>
<dbReference type="GO" id="GO:0003924">
    <property type="term" value="F:GTPase activity"/>
    <property type="evidence" value="ECO:0007669"/>
    <property type="project" value="InterPro"/>
</dbReference>
<comment type="function">
    <text evidence="11">Tubulin is the major constituent of microtubules, a cylinder consisting of laterally associated linear protofilaments composed of alpha- and beta-tubulin heterodimers. Microtubules grow by the addition of GTP-tubulin dimers to the microtubule end, where a stabilizing cap forms. Below the cap, tubulin dimers are in GDP-bound state, owing to GTPase activity of alpha-tubulin.</text>
</comment>
<evidence type="ECO:0000256" key="7">
    <source>
        <dbReference type="ARBA" id="ARBA00022741"/>
    </source>
</evidence>
<evidence type="ECO:0000313" key="14">
    <source>
        <dbReference type="Proteomes" id="UP000095280"/>
    </source>
</evidence>
<evidence type="ECO:0000256" key="2">
    <source>
        <dbReference type="ARBA" id="ARBA00004245"/>
    </source>
</evidence>
<keyword evidence="5 11" id="KW-0493">Microtubule</keyword>
<comment type="similarity">
    <text evidence="3 11">Belongs to the tubulin family.</text>
</comment>
<dbReference type="WBParaSite" id="maker-uti_cns_0009057-snap-gene-0.2-mRNA-1">
    <property type="protein sequence ID" value="maker-uti_cns_0009057-snap-gene-0.2-mRNA-1"/>
    <property type="gene ID" value="maker-uti_cns_0009057-snap-gene-0.2"/>
</dbReference>
<dbReference type="SUPFAM" id="SSF55307">
    <property type="entry name" value="Tubulin C-terminal domain-like"/>
    <property type="match status" value="1"/>
</dbReference>
<keyword evidence="7 11" id="KW-0547">Nucleotide-binding</keyword>
<keyword evidence="14" id="KW-1185">Reference proteome</keyword>
<dbReference type="InterPro" id="IPR003008">
    <property type="entry name" value="Tubulin_FtsZ_GTPase"/>
</dbReference>
<dbReference type="Proteomes" id="UP000095280">
    <property type="component" value="Unplaced"/>
</dbReference>
<evidence type="ECO:0000256" key="3">
    <source>
        <dbReference type="ARBA" id="ARBA00009636"/>
    </source>
</evidence>
<dbReference type="FunFam" id="3.40.50.1440:FF:000003">
    <property type="entry name" value="Tubulin beta chain"/>
    <property type="match status" value="1"/>
</dbReference>
<dbReference type="PRINTS" id="PR01161">
    <property type="entry name" value="TUBULIN"/>
</dbReference>
<sequence length="388" mass="43531">AQRSSILEKFSARDTLQYLRWEFLRCLRGDRTRRDRQLRQLYSTLDLVSFRQKAMREIVHIQVGQCGNQIGSKFWEVISDEHGIDSTGTYTGDAPDIQLARSSVYYNEASGGKYVPRSVLVDLEPGTMDSVRSSPFGQLFRPDNFVFGQSGAGNNWAKGHYTEGAELVDSVLDVVRKEAEGCDCLQGFQLTHSLGGGTGSGMGTLLISKIREEYPDRIMNTFSVVPSPKVSDTVVEPYNATLSVHQLVENTDETYCIDNEALYDICFRTLKLSNPSYGDLNHLVSATMSGVTTSLRFPGQLNADLRKLAVNMVPTAIQELFRRIGTQFSAMYRRRAFLHWYTGEGMDEMEFTEAESNMNDLVSEYQQYQDATAEPDGADEEEEGQIAD</sequence>
<evidence type="ECO:0000313" key="15">
    <source>
        <dbReference type="WBParaSite" id="maker-uti_cns_0009057-snap-gene-0.2-mRNA-1"/>
    </source>
</evidence>
<comment type="cofactor">
    <cofactor evidence="1">
        <name>Mg(2+)</name>
        <dbReference type="ChEBI" id="CHEBI:18420"/>
    </cofactor>
</comment>
<comment type="subcellular location">
    <subcellularLocation>
        <location evidence="2">Cytoplasm</location>
        <location evidence="2">Cytoskeleton</location>
    </subcellularLocation>
</comment>
<evidence type="ECO:0000256" key="11">
    <source>
        <dbReference type="RuleBase" id="RU000352"/>
    </source>
</evidence>
<feature type="domain" description="Tubulin/FtsZ GTPase" evidence="13">
    <location>
        <begin position="102"/>
        <end position="299"/>
    </location>
</feature>
<evidence type="ECO:0000259" key="13">
    <source>
        <dbReference type="SMART" id="SM00864"/>
    </source>
</evidence>
<dbReference type="Pfam" id="PF00091">
    <property type="entry name" value="Tubulin"/>
    <property type="match status" value="1"/>
</dbReference>
<evidence type="ECO:0000256" key="10">
    <source>
        <dbReference type="ARBA" id="ARBA00023212"/>
    </source>
</evidence>
<evidence type="ECO:0000256" key="8">
    <source>
        <dbReference type="ARBA" id="ARBA00022842"/>
    </source>
</evidence>
<keyword evidence="4" id="KW-0963">Cytoplasm</keyword>
<name>A0A1I8HZX7_9PLAT</name>
<dbReference type="PANTHER" id="PTHR11588">
    <property type="entry name" value="TUBULIN"/>
    <property type="match status" value="1"/>
</dbReference>
<protein>
    <recommendedName>
        <fullName evidence="11">Tubulin beta chain</fullName>
    </recommendedName>
</protein>
<proteinExistence type="inferred from homology"/>
<dbReference type="GO" id="GO:0005874">
    <property type="term" value="C:microtubule"/>
    <property type="evidence" value="ECO:0007669"/>
    <property type="project" value="UniProtKB-KW"/>
</dbReference>
<dbReference type="InterPro" id="IPR023123">
    <property type="entry name" value="Tubulin_C"/>
</dbReference>
<dbReference type="Gene3D" id="1.10.287.600">
    <property type="entry name" value="Helix hairpin bin"/>
    <property type="match status" value="1"/>
</dbReference>
<dbReference type="InterPro" id="IPR000217">
    <property type="entry name" value="Tubulin"/>
</dbReference>
<keyword evidence="9 11" id="KW-0342">GTP-binding</keyword>
<dbReference type="InterPro" id="IPR008280">
    <property type="entry name" value="Tub_FtsZ_C"/>
</dbReference>
<organism evidence="14 15">
    <name type="scientific">Macrostomum lignano</name>
    <dbReference type="NCBI Taxonomy" id="282301"/>
    <lineage>
        <taxon>Eukaryota</taxon>
        <taxon>Metazoa</taxon>
        <taxon>Spiralia</taxon>
        <taxon>Lophotrochozoa</taxon>
        <taxon>Platyhelminthes</taxon>
        <taxon>Rhabditophora</taxon>
        <taxon>Macrostomorpha</taxon>
        <taxon>Macrostomida</taxon>
        <taxon>Macrostomidae</taxon>
        <taxon>Macrostomum</taxon>
    </lineage>
</organism>
<evidence type="ECO:0000256" key="4">
    <source>
        <dbReference type="ARBA" id="ARBA00022490"/>
    </source>
</evidence>
<keyword evidence="10" id="KW-0206">Cytoskeleton</keyword>
<keyword evidence="6" id="KW-0479">Metal-binding</keyword>
<dbReference type="Gene3D" id="3.40.50.1440">
    <property type="entry name" value="Tubulin/FtsZ, GTPase domain"/>
    <property type="match status" value="1"/>
</dbReference>
<dbReference type="SUPFAM" id="SSF52490">
    <property type="entry name" value="Tubulin nucleotide-binding domain-like"/>
    <property type="match status" value="1"/>
</dbReference>
<feature type="region of interest" description="Disordered" evidence="12">
    <location>
        <begin position="362"/>
        <end position="388"/>
    </location>
</feature>
<evidence type="ECO:0000256" key="1">
    <source>
        <dbReference type="ARBA" id="ARBA00001946"/>
    </source>
</evidence>
<dbReference type="GO" id="GO:0046872">
    <property type="term" value="F:metal ion binding"/>
    <property type="evidence" value="ECO:0007669"/>
    <property type="project" value="UniProtKB-KW"/>
</dbReference>
<dbReference type="GO" id="GO:0007017">
    <property type="term" value="P:microtubule-based process"/>
    <property type="evidence" value="ECO:0007669"/>
    <property type="project" value="InterPro"/>
</dbReference>
<dbReference type="CDD" id="cd02187">
    <property type="entry name" value="beta_tubulin"/>
    <property type="match status" value="1"/>
</dbReference>
<dbReference type="GO" id="GO:0005200">
    <property type="term" value="F:structural constituent of cytoskeleton"/>
    <property type="evidence" value="ECO:0007669"/>
    <property type="project" value="InterPro"/>
</dbReference>
<accession>A0A1I8HZX7</accession>
<comment type="subunit">
    <text evidence="11">Dimer of alpha and beta chains. A typical microtubule is a hollow water-filled tube with an outer diameter of 25 nm and an inner diameter of 15 nM. Alpha-beta heterodimers associate head-to-tail to form protofilaments running lengthwise along the microtubule wall with the beta-tubulin subunit facing the microtubule plus end conferring a structural polarity. Microtubules usually have 13 protofilaments but different protofilament numbers can be found in some organisms and specialized cells.</text>
</comment>